<feature type="transmembrane region" description="Helical" evidence="7">
    <location>
        <begin position="245"/>
        <end position="270"/>
    </location>
</feature>
<gene>
    <name evidence="9" type="ORF">BP5553_04366</name>
</gene>
<evidence type="ECO:0000256" key="1">
    <source>
        <dbReference type="ARBA" id="ARBA00004141"/>
    </source>
</evidence>
<keyword evidence="2 7" id="KW-0812">Transmembrane</keyword>
<organism evidence="9 10">
    <name type="scientific">Venustampulla echinocandica</name>
    <dbReference type="NCBI Taxonomy" id="2656787"/>
    <lineage>
        <taxon>Eukaryota</taxon>
        <taxon>Fungi</taxon>
        <taxon>Dikarya</taxon>
        <taxon>Ascomycota</taxon>
        <taxon>Pezizomycotina</taxon>
        <taxon>Leotiomycetes</taxon>
        <taxon>Helotiales</taxon>
        <taxon>Pleuroascaceae</taxon>
        <taxon>Venustampulla</taxon>
    </lineage>
</organism>
<dbReference type="RefSeq" id="XP_031869589.1">
    <property type="nucleotide sequence ID" value="XM_032012989.1"/>
</dbReference>
<feature type="region of interest" description="Disordered" evidence="6">
    <location>
        <begin position="317"/>
        <end position="345"/>
    </location>
</feature>
<dbReference type="OrthoDB" id="3529975at2759"/>
<dbReference type="AlphaFoldDB" id="A0A370TN16"/>
<evidence type="ECO:0000256" key="3">
    <source>
        <dbReference type="ARBA" id="ARBA00022989"/>
    </source>
</evidence>
<dbReference type="InterPro" id="IPR049326">
    <property type="entry name" value="Rhodopsin_dom_fungi"/>
</dbReference>
<evidence type="ECO:0000256" key="2">
    <source>
        <dbReference type="ARBA" id="ARBA00022692"/>
    </source>
</evidence>
<dbReference type="Pfam" id="PF20684">
    <property type="entry name" value="Fung_rhodopsin"/>
    <property type="match status" value="1"/>
</dbReference>
<keyword evidence="10" id="KW-1185">Reference proteome</keyword>
<feature type="transmembrane region" description="Helical" evidence="7">
    <location>
        <begin position="213"/>
        <end position="233"/>
    </location>
</feature>
<name>A0A370TN16_9HELO</name>
<comment type="subcellular location">
    <subcellularLocation>
        <location evidence="1">Membrane</location>
        <topology evidence="1">Multi-pass membrane protein</topology>
    </subcellularLocation>
</comment>
<proteinExistence type="inferred from homology"/>
<evidence type="ECO:0000256" key="4">
    <source>
        <dbReference type="ARBA" id="ARBA00023136"/>
    </source>
</evidence>
<protein>
    <recommendedName>
        <fullName evidence="8">Rhodopsin domain-containing protein</fullName>
    </recommendedName>
</protein>
<feature type="transmembrane region" description="Helical" evidence="7">
    <location>
        <begin position="103"/>
        <end position="124"/>
    </location>
</feature>
<evidence type="ECO:0000256" key="5">
    <source>
        <dbReference type="ARBA" id="ARBA00038359"/>
    </source>
</evidence>
<evidence type="ECO:0000313" key="9">
    <source>
        <dbReference type="EMBL" id="RDL36933.1"/>
    </source>
</evidence>
<evidence type="ECO:0000259" key="8">
    <source>
        <dbReference type="Pfam" id="PF20684"/>
    </source>
</evidence>
<feature type="transmembrane region" description="Helical" evidence="7">
    <location>
        <begin position="24"/>
        <end position="44"/>
    </location>
</feature>
<dbReference type="GeneID" id="43597215"/>
<evidence type="ECO:0000256" key="7">
    <source>
        <dbReference type="SAM" id="Phobius"/>
    </source>
</evidence>
<dbReference type="PANTHER" id="PTHR33048:SF47">
    <property type="entry name" value="INTEGRAL MEMBRANE PROTEIN-RELATED"/>
    <property type="match status" value="1"/>
</dbReference>
<feature type="domain" description="Rhodopsin" evidence="8">
    <location>
        <begin position="70"/>
        <end position="276"/>
    </location>
</feature>
<dbReference type="GO" id="GO:0016020">
    <property type="term" value="C:membrane"/>
    <property type="evidence" value="ECO:0007669"/>
    <property type="project" value="UniProtKB-SubCell"/>
</dbReference>
<evidence type="ECO:0000256" key="6">
    <source>
        <dbReference type="SAM" id="MobiDB-lite"/>
    </source>
</evidence>
<sequence>MSAHGTSSTSYSKEYLEEDSGNTLVGISVMFIVLNILFVALRVYARQYIRGEPRDATSSRAWDDFLSWCTLHVAGVGRHAAYVRKEHPHQLVQWAKCIYALEWIYLAAVALPKLSILFLYLRIFVARFTRLVTYILMATVIANWAAFLLASIFQCSPVRFQWDKSTPGGKCFNVPLFYKLVNVPNIATDLVILVLPLPTVWHLKVSRAKKFGLTLVFLTGSIGIIASCVRMTVFFQTDAFTDNTWASFGLVGWSVVEPGMYLIASCLPALRPIFSRFMPAYIKALFNKVLMERTKQSGSNHNQDSFRMRGIPLSSSQSQKGFAKLESDGPLSRSKGQDRNNGNVF</sequence>
<keyword evidence="3 7" id="KW-1133">Transmembrane helix</keyword>
<comment type="caution">
    <text evidence="9">The sequence shown here is derived from an EMBL/GenBank/DDBJ whole genome shotgun (WGS) entry which is preliminary data.</text>
</comment>
<dbReference type="InterPro" id="IPR052337">
    <property type="entry name" value="SAT4-like"/>
</dbReference>
<evidence type="ECO:0000313" key="10">
    <source>
        <dbReference type="Proteomes" id="UP000254866"/>
    </source>
</evidence>
<dbReference type="STRING" id="2656787.A0A370TN16"/>
<dbReference type="Proteomes" id="UP000254866">
    <property type="component" value="Unassembled WGS sequence"/>
</dbReference>
<accession>A0A370TN16</accession>
<dbReference type="EMBL" id="NPIC01000003">
    <property type="protein sequence ID" value="RDL36933.1"/>
    <property type="molecule type" value="Genomic_DNA"/>
</dbReference>
<dbReference type="PANTHER" id="PTHR33048">
    <property type="entry name" value="PTH11-LIKE INTEGRAL MEMBRANE PROTEIN (AFU_ORTHOLOGUE AFUA_5G11245)"/>
    <property type="match status" value="1"/>
</dbReference>
<comment type="similarity">
    <text evidence="5">Belongs to the SAT4 family.</text>
</comment>
<reference evidence="9 10" key="1">
    <citation type="journal article" date="2018" name="IMA Fungus">
        <title>IMA Genome-F 9: Draft genome sequence of Annulohypoxylon stygium, Aspergillus mulundensis, Berkeleyomyces basicola (syn. Thielaviopsis basicola), Ceratocystis smalleyi, two Cercospora beticola strains, Coleophoma cylindrospora, Fusarium fracticaudum, Phialophora cf. hyalina, and Morchella septimelata.</title>
        <authorList>
            <person name="Wingfield B.D."/>
            <person name="Bills G.F."/>
            <person name="Dong Y."/>
            <person name="Huang W."/>
            <person name="Nel W.J."/>
            <person name="Swalarsk-Parry B.S."/>
            <person name="Vaghefi N."/>
            <person name="Wilken P.M."/>
            <person name="An Z."/>
            <person name="de Beer Z.W."/>
            <person name="De Vos L."/>
            <person name="Chen L."/>
            <person name="Duong T.A."/>
            <person name="Gao Y."/>
            <person name="Hammerbacher A."/>
            <person name="Kikkert J.R."/>
            <person name="Li Y."/>
            <person name="Li H."/>
            <person name="Li K."/>
            <person name="Li Q."/>
            <person name="Liu X."/>
            <person name="Ma X."/>
            <person name="Naidoo K."/>
            <person name="Pethybridge S.J."/>
            <person name="Sun J."/>
            <person name="Steenkamp E.T."/>
            <person name="van der Nest M.A."/>
            <person name="van Wyk S."/>
            <person name="Wingfield M.J."/>
            <person name="Xiong C."/>
            <person name="Yue Q."/>
            <person name="Zhang X."/>
        </authorList>
    </citation>
    <scope>NUCLEOTIDE SEQUENCE [LARGE SCALE GENOMIC DNA]</scope>
    <source>
        <strain evidence="9 10">BP 5553</strain>
    </source>
</reference>
<feature type="transmembrane region" description="Helical" evidence="7">
    <location>
        <begin position="131"/>
        <end position="153"/>
    </location>
</feature>
<keyword evidence="4 7" id="KW-0472">Membrane</keyword>